<feature type="domain" description="PEP-utilising enzyme mobile" evidence="1">
    <location>
        <begin position="1299"/>
        <end position="1377"/>
    </location>
</feature>
<accession>A0A4E0QPS5</accession>
<gene>
    <name evidence="3" type="ORF">PN36_14840</name>
</gene>
<dbReference type="Gene3D" id="3.30.470.20">
    <property type="entry name" value="ATP-grasp fold, B domain"/>
    <property type="match status" value="1"/>
</dbReference>
<dbReference type="InterPro" id="IPR036637">
    <property type="entry name" value="Phosphohistidine_dom_sf"/>
</dbReference>
<keyword evidence="4" id="KW-1185">Reference proteome</keyword>
<organism evidence="3 4">
    <name type="scientific">Candidatus Thiomargarita nelsonii</name>
    <dbReference type="NCBI Taxonomy" id="1003181"/>
    <lineage>
        <taxon>Bacteria</taxon>
        <taxon>Pseudomonadati</taxon>
        <taxon>Pseudomonadota</taxon>
        <taxon>Gammaproteobacteria</taxon>
        <taxon>Thiotrichales</taxon>
        <taxon>Thiotrichaceae</taxon>
        <taxon>Thiomargarita</taxon>
    </lineage>
</organism>
<dbReference type="InterPro" id="IPR002192">
    <property type="entry name" value="PPDK_AMP/ATP-bd"/>
</dbReference>
<dbReference type="Gene3D" id="1.20.80.30">
    <property type="match status" value="1"/>
</dbReference>
<proteinExistence type="predicted"/>
<dbReference type="Pfam" id="PF01326">
    <property type="entry name" value="PPDK_N"/>
    <property type="match status" value="1"/>
</dbReference>
<comment type="caution">
    <text evidence="3">The sequence shown here is derived from an EMBL/GenBank/DDBJ whole genome shotgun (WGS) entry which is preliminary data.</text>
</comment>
<dbReference type="GO" id="GO:0005524">
    <property type="term" value="F:ATP binding"/>
    <property type="evidence" value="ECO:0007669"/>
    <property type="project" value="InterPro"/>
</dbReference>
<evidence type="ECO:0000313" key="4">
    <source>
        <dbReference type="Proteomes" id="UP000030428"/>
    </source>
</evidence>
<sequence>MTKQTPTSYGLESSTALEANLRETAVESVKIDPRFFILREPVNSYGGILKTLNKLLYELHHPYRNWRLILPELRRFVLKNVSRYISHPQGPRCAYLFITIFLEAMDDEAKQLPPEEAAELIGAYLDRLVNLLSSAQLPDYSSTITDIFQELGNLPDEKRLLLARISYPLKRTLNDLLTKYLADDDLDWKVLSDLTYRMLKCTYRYWLIQSDPALYSLPGLSEISHSTIQAHIQDLKALKKEYTGRDFLSKVSSLPAYMDIVKAYQRIGQQLNKSEGEARETLKLTYLFRIMETEGLLMLHESTLKEINRALVQMVRRQSYEEIEEFFLKTFQFLKSNVEKYPETAQQLIKTLGIEIYKRNNSRMVEAFLGQTVRFGFQYSHVSGFTREWQPIDNPAHIVNIRVWLGLIEQNPEWFDTLLSALIINIKLTGTCIRDTDLFQKEVTRLLNSNVSPVYNLVKQFAKLLPVYYNDIGAEGLLREVSTELDEITQRQDHLVHFLRKQCHVESNNWIVDFMRAVLTFWRTADKAQIAEFVPPDVLAQIEPTGPYVESVHGITKELFATQCYSEEEQLLQCPLAKTEQVIQGLDAYPEQEKRRVFLMLRMYHLLNLKYNLGFQEIQEQLVAAKKLGLPDMQAVLDVLQQDDPYQCLDVLLEAMENLQKIILSKEVFEISEDILQKRHVTTDIPSVYGYYRERKFDALSLSFRLENLANVYLEKLIEELNPGLLTRGNLYKVVKALKLFLRALAVNGIASRRFVHLVDVLERSLEVKGFRYRQYVDLFRSMSEALKDIIYTYYTSHHHENLAIIVPTLDKKTLLSRYAPQFVDGDTKCNLSRISESFERDLIAETPGLQAMDNYITRAYQILSDQGTRLRGTALDLLMLYDPDKLFCSLHNPNPLNDDPIHLGNKGFHLTHLVKHGVKVPPGVVLTTEFFRYEKVVRGYPPAWRDFVEKLHKQLAIIEKQTGQQFGSTENPLLISVRSGALISMPGMMSTIHNLGINPEIVQGLAKQTGNAQFAWDTYRRFIHAWGMASGMGREPFHTLISDAKERYGITKKKDFTAEQMKKLAFAFRRVVEEHGIYVPEDPLMQLLEATGYVLESWNEPKANEFRRLMDISDAWGTSVLLQAMVFGNLSQESGTGVVFTSYPRRNLSRVTLWGDYTPGNQGEDIVGGVISTLPISISQSEEDGRPKEQSLEVCFPEIYQSLLKLSRYLIYEEHWNNQEIEFTFQGPSADSLYLLQTRDMVTGKQKDVPMFSQTPELSQNTLARGMGVYGGALSGLAVFNRENIEQLRKQYPDSVLILIRSDTVPEDISEISATEGLLTARGGQTSHASIVTIRLQKTCVVGCEAMVVSEADGRCTIKNTVISVGDEISIDGRTGLILKGSHPTEQIDVCMLPEK</sequence>
<evidence type="ECO:0000259" key="1">
    <source>
        <dbReference type="Pfam" id="PF00391"/>
    </source>
</evidence>
<feature type="domain" description="Pyruvate phosphate dikinase AMP/ATP-binding" evidence="2">
    <location>
        <begin position="948"/>
        <end position="1175"/>
    </location>
</feature>
<protein>
    <recommendedName>
        <fullName evidence="5">Phosphoenolpyruvate synthase</fullName>
    </recommendedName>
</protein>
<dbReference type="SUPFAM" id="SSF56059">
    <property type="entry name" value="Glutathione synthetase ATP-binding domain-like"/>
    <property type="match status" value="1"/>
</dbReference>
<dbReference type="InterPro" id="IPR013815">
    <property type="entry name" value="ATP_grasp_subdomain_1"/>
</dbReference>
<dbReference type="PANTHER" id="PTHR22931">
    <property type="entry name" value="PHOSPHOENOLPYRUVATE DIKINASE-RELATED"/>
    <property type="match status" value="1"/>
</dbReference>
<dbReference type="GO" id="GO:0016301">
    <property type="term" value="F:kinase activity"/>
    <property type="evidence" value="ECO:0007669"/>
    <property type="project" value="InterPro"/>
</dbReference>
<evidence type="ECO:0008006" key="5">
    <source>
        <dbReference type="Google" id="ProtNLM"/>
    </source>
</evidence>
<reference evidence="3 4" key="1">
    <citation type="journal article" date="2016" name="Front. Microbiol.">
        <title>Single-Cell (Meta-)Genomics of a Dimorphic Candidatus Thiomargarita nelsonii Reveals Genomic Plasticity.</title>
        <authorList>
            <person name="Flood B.E."/>
            <person name="Fliss P."/>
            <person name="Jones D.S."/>
            <person name="Dick G.J."/>
            <person name="Jain S."/>
            <person name="Kaster A.K."/>
            <person name="Winkel M."/>
            <person name="Mussmann M."/>
            <person name="Bailey J."/>
        </authorList>
    </citation>
    <scope>NUCLEOTIDE SEQUENCE [LARGE SCALE GENOMIC DNA]</scope>
    <source>
        <strain evidence="3">Hydrate Ridge</strain>
    </source>
</reference>
<dbReference type="SUPFAM" id="SSF52009">
    <property type="entry name" value="Phosphohistidine domain"/>
    <property type="match status" value="1"/>
</dbReference>
<dbReference type="PANTHER" id="PTHR22931:SF9">
    <property type="entry name" value="PYRUVATE, PHOSPHATE DIKINASE 1, CHLOROPLASTIC"/>
    <property type="match status" value="1"/>
</dbReference>
<dbReference type="InterPro" id="IPR008279">
    <property type="entry name" value="PEP-util_enz_mobile_dom"/>
</dbReference>
<dbReference type="Gene3D" id="3.30.1490.20">
    <property type="entry name" value="ATP-grasp fold, A domain"/>
    <property type="match status" value="1"/>
</dbReference>
<evidence type="ECO:0000313" key="3">
    <source>
        <dbReference type="EMBL" id="TGO02993.1"/>
    </source>
</evidence>
<dbReference type="EMBL" id="JSZA02000051">
    <property type="protein sequence ID" value="TGO02993.1"/>
    <property type="molecule type" value="Genomic_DNA"/>
</dbReference>
<dbReference type="GO" id="GO:0050242">
    <property type="term" value="F:pyruvate, phosphate dikinase activity"/>
    <property type="evidence" value="ECO:0007669"/>
    <property type="project" value="InterPro"/>
</dbReference>
<dbReference type="Proteomes" id="UP000030428">
    <property type="component" value="Unassembled WGS sequence"/>
</dbReference>
<dbReference type="Pfam" id="PF00391">
    <property type="entry name" value="PEP-utilizers"/>
    <property type="match status" value="1"/>
</dbReference>
<dbReference type="InterPro" id="IPR010121">
    <property type="entry name" value="Pyruvate_phosphate_dikinase"/>
</dbReference>
<name>A0A4E0QPS5_9GAMM</name>
<dbReference type="Gene3D" id="3.50.30.10">
    <property type="entry name" value="Phosphohistidine domain"/>
    <property type="match status" value="1"/>
</dbReference>
<evidence type="ECO:0000259" key="2">
    <source>
        <dbReference type="Pfam" id="PF01326"/>
    </source>
</evidence>